<dbReference type="PATRIC" id="fig|797516.3.peg.40"/>
<comment type="caution">
    <text evidence="1">The sequence shown here is derived from an EMBL/GenBank/DDBJ whole genome shotgun (WGS) entry which is preliminary data.</text>
</comment>
<organism evidence="1 2">
    <name type="scientific">Lentilactobacillus kisonensis F0435</name>
    <dbReference type="NCBI Taxonomy" id="797516"/>
    <lineage>
        <taxon>Bacteria</taxon>
        <taxon>Bacillati</taxon>
        <taxon>Bacillota</taxon>
        <taxon>Bacilli</taxon>
        <taxon>Lactobacillales</taxon>
        <taxon>Lactobacillaceae</taxon>
        <taxon>Lentilactobacillus</taxon>
    </lineage>
</organism>
<protein>
    <recommendedName>
        <fullName evidence="3">Thymidylate synthase</fullName>
    </recommendedName>
</protein>
<reference evidence="1 2" key="1">
    <citation type="submission" date="2011-09" db="EMBL/GenBank/DDBJ databases">
        <authorList>
            <person name="Weinstock G."/>
            <person name="Sodergren E."/>
            <person name="Clifton S."/>
            <person name="Fulton L."/>
            <person name="Fulton B."/>
            <person name="Courtney L."/>
            <person name="Fronick C."/>
            <person name="Harrison M."/>
            <person name="Strong C."/>
            <person name="Farmer C."/>
            <person name="Delahaunty K."/>
            <person name="Markovic C."/>
            <person name="Hall O."/>
            <person name="Minx P."/>
            <person name="Tomlinson C."/>
            <person name="Mitreva M."/>
            <person name="Hou S."/>
            <person name="Chen J."/>
            <person name="Wollam A."/>
            <person name="Pepin K.H."/>
            <person name="Johnson M."/>
            <person name="Bhonagiri V."/>
            <person name="Zhang X."/>
            <person name="Suruliraj S."/>
            <person name="Warren W."/>
            <person name="Chinwalla A."/>
            <person name="Mardis E.R."/>
            <person name="Wilson R.K."/>
        </authorList>
    </citation>
    <scope>NUCLEOTIDE SEQUENCE [LARGE SCALE GENOMIC DNA]</scope>
    <source>
        <strain evidence="1 2">F0435</strain>
    </source>
</reference>
<dbReference type="Pfam" id="PF13376">
    <property type="entry name" value="OmdA"/>
    <property type="match status" value="1"/>
</dbReference>
<name>H1LBT4_9LACO</name>
<evidence type="ECO:0000313" key="2">
    <source>
        <dbReference type="Proteomes" id="UP000005025"/>
    </source>
</evidence>
<dbReference type="Proteomes" id="UP000005025">
    <property type="component" value="Unassembled WGS sequence"/>
</dbReference>
<proteinExistence type="predicted"/>
<dbReference type="STRING" id="797516.HMPREF9104_00044"/>
<dbReference type="HOGENOM" id="CLU_076645_2_1_9"/>
<evidence type="ECO:0008006" key="3">
    <source>
        <dbReference type="Google" id="ProtNLM"/>
    </source>
</evidence>
<dbReference type="RefSeq" id="WP_008855243.1">
    <property type="nucleotide sequence ID" value="NZ_JH590983.1"/>
</dbReference>
<accession>H1LBT4</accession>
<dbReference type="AlphaFoldDB" id="H1LBT4"/>
<sequence length="194" mass="22959">MSIKVPVNHLITVTDRNAFRNWLKTHYQSETECWVDVKRGIPKDNQHFWYVDAVEEAMCFGWIDSTYKIIVKGKPASQRFVPRKPNSVWSELNKARCRRMEKLGRMTEAGKRLLPDMDPSHFKIDPRIRRALKRRPGAWEFFRSCPPLYQRVRIDTIQIKAHQPKLFRSRMTKFANACRDHQMIGSWNDGGRLS</sequence>
<dbReference type="EMBL" id="AGRJ01000007">
    <property type="protein sequence ID" value="EHO54597.1"/>
    <property type="molecule type" value="Genomic_DNA"/>
</dbReference>
<gene>
    <name evidence="1" type="ORF">HMPREF9104_00044</name>
</gene>
<evidence type="ECO:0000313" key="1">
    <source>
        <dbReference type="EMBL" id="EHO54597.1"/>
    </source>
</evidence>
<dbReference type="OrthoDB" id="9796999at2"/>